<gene>
    <name evidence="4" type="ordered locus">VMUT_1662</name>
</gene>
<dbReference type="InterPro" id="IPR051691">
    <property type="entry name" value="Metab_Enz_Cyan_OpOx_G3PDH"/>
</dbReference>
<dbReference type="Gene3D" id="3.50.50.60">
    <property type="entry name" value="FAD/NAD(P)-binding domain"/>
    <property type="match status" value="2"/>
</dbReference>
<dbReference type="EMBL" id="CP002529">
    <property type="protein sequence ID" value="ADY01866.1"/>
    <property type="molecule type" value="Genomic_DNA"/>
</dbReference>
<evidence type="ECO:0000259" key="3">
    <source>
        <dbReference type="Pfam" id="PF17806"/>
    </source>
</evidence>
<feature type="domain" description="FAD/NAD(P)-binding" evidence="2">
    <location>
        <begin position="125"/>
        <end position="361"/>
    </location>
</feature>
<dbReference type="InterPro" id="IPR023753">
    <property type="entry name" value="FAD/NAD-binding_dom"/>
</dbReference>
<organism evidence="4 5">
    <name type="scientific">Vulcanisaeta moutnovskia (strain 768-28)</name>
    <dbReference type="NCBI Taxonomy" id="985053"/>
    <lineage>
        <taxon>Archaea</taxon>
        <taxon>Thermoproteota</taxon>
        <taxon>Thermoprotei</taxon>
        <taxon>Thermoproteales</taxon>
        <taxon>Thermoproteaceae</taxon>
        <taxon>Vulcanisaeta</taxon>
    </lineage>
</organism>
<protein>
    <submittedName>
        <fullName evidence="4">Sarcosine dehydrogenase alpha subunit</fullName>
    </submittedName>
</protein>
<dbReference type="PRINTS" id="PR00469">
    <property type="entry name" value="PNDRDTASEII"/>
</dbReference>
<keyword evidence="1" id="KW-0560">Oxidoreductase</keyword>
<dbReference type="HOGENOM" id="CLU_451026_0_0_2"/>
<name>F0QUF7_VULM7</name>
<dbReference type="Proteomes" id="UP000007485">
    <property type="component" value="Chromosome"/>
</dbReference>
<dbReference type="eggNOG" id="arCOG01300">
    <property type="taxonomic scope" value="Archaea"/>
</dbReference>
<dbReference type="InterPro" id="IPR041854">
    <property type="entry name" value="BFD-like_2Fe2S-bd_dom_sf"/>
</dbReference>
<accession>F0QUF7</accession>
<dbReference type="AlphaFoldDB" id="F0QUF7"/>
<dbReference type="Pfam" id="PF17806">
    <property type="entry name" value="SO_alpha_A3"/>
    <property type="match status" value="1"/>
</dbReference>
<evidence type="ECO:0000313" key="5">
    <source>
        <dbReference type="Proteomes" id="UP000007485"/>
    </source>
</evidence>
<evidence type="ECO:0000256" key="1">
    <source>
        <dbReference type="ARBA" id="ARBA00023002"/>
    </source>
</evidence>
<sequence>MPIWPVNKRPWIVEELNHGNYGVMRSSRYGETRGFMCCEWWCEGYWASSGYYNLCNDKPVMPSRPSSVPSIFRGLASPSSFPRNRLLISLWSLIRNTVRNSLNRSSINELPSVPEGASRVNINTDILIIGGGLAGLSVAEELNKLGLKVVIVEGEHYLGGHLIIDDTEIKDLGCGSEFIGKLSKEISDSVTVLTGVIFDGFLEDAVIGHSRDFSRLYTFNYKYLILAQGFREVPLIFPGNNTPRMITGLTMLKLTKWWGFKPRRVLVWGSDDWAVRVAMNLIQTGIEVYLGDNSVTIRSDLYRDRVDALGIKTFIGMNIVDAKDSSEGLRLVLENIRGKKAKRQRREEVVVDVLVSAVRVPVIDLPAQLNAPIVYAPEIGGLVPRRGFTGDLGLGNAYVIGDAGGLLPEHLIVRQARVTALSIGAMEDLVTKDAFDKELVDFKRDLVTTNSSYYNVILRFEQGLQGSGYYAEPNVVHAPMWATAGSIEDVENALKSANRQYLCFCEDVTLNDVLRSINVLMHGKEIKVRVLHGEEEEYKSLRLPGMERIKRVVGLGTGPCQGKLCLINTNLILSFIYQKKPSEFGLPRIRFPEASIPMATLAGGE</sequence>
<dbReference type="PANTHER" id="PTHR42949:SF3">
    <property type="entry name" value="ANAEROBIC GLYCEROL-3-PHOSPHATE DEHYDROGENASE SUBUNIT B"/>
    <property type="match status" value="1"/>
</dbReference>
<dbReference type="KEGG" id="vmo:VMUT_1662"/>
<dbReference type="GO" id="GO:0016491">
    <property type="term" value="F:oxidoreductase activity"/>
    <property type="evidence" value="ECO:0007669"/>
    <property type="project" value="UniProtKB-KW"/>
</dbReference>
<reference evidence="4 5" key="1">
    <citation type="journal article" date="2011" name="J. Bacteriol.">
        <title>Complete genome sequence of 'Vulcanisaeta moutnovskia' strain 768-28, a novel member of the hyperthermophilic crenarchaeal genus vulcanisaeta.</title>
        <authorList>
            <person name="Gumerov V.M."/>
            <person name="Mardanov A.V."/>
            <person name="Beletsky A.V."/>
            <person name="Prokofeva M.I."/>
            <person name="Bonch-Osmolovskaya E.A."/>
            <person name="Ravin N.V."/>
            <person name="Skryabin K.G."/>
        </authorList>
    </citation>
    <scope>NUCLEOTIDE SEQUENCE [LARGE SCALE GENOMIC DNA]</scope>
    <source>
        <strain evidence="4 5">768-28</strain>
    </source>
</reference>
<dbReference type="SUPFAM" id="SSF51905">
    <property type="entry name" value="FAD/NAD(P)-binding domain"/>
    <property type="match status" value="1"/>
</dbReference>
<dbReference type="PANTHER" id="PTHR42949">
    <property type="entry name" value="ANAEROBIC GLYCEROL-3-PHOSPHATE DEHYDROGENASE SUBUNIT B"/>
    <property type="match status" value="1"/>
</dbReference>
<dbReference type="InterPro" id="IPR041117">
    <property type="entry name" value="SoxA_A3"/>
</dbReference>
<evidence type="ECO:0000313" key="4">
    <source>
        <dbReference type="EMBL" id="ADY01866.1"/>
    </source>
</evidence>
<dbReference type="Gene3D" id="1.10.10.1100">
    <property type="entry name" value="BFD-like [2Fe-2S]-binding domain"/>
    <property type="match status" value="1"/>
</dbReference>
<dbReference type="InterPro" id="IPR036188">
    <property type="entry name" value="FAD/NAD-bd_sf"/>
</dbReference>
<keyword evidence="5" id="KW-1185">Reference proteome</keyword>
<feature type="domain" description="SoxA A3" evidence="3">
    <location>
        <begin position="546"/>
        <end position="603"/>
    </location>
</feature>
<dbReference type="STRING" id="985053.VMUT_1662"/>
<proteinExistence type="predicted"/>
<dbReference type="Pfam" id="PF07992">
    <property type="entry name" value="Pyr_redox_2"/>
    <property type="match status" value="1"/>
</dbReference>
<evidence type="ECO:0000259" key="2">
    <source>
        <dbReference type="Pfam" id="PF07992"/>
    </source>
</evidence>